<accession>A0A2C9UD56</accession>
<reference evidence="1" key="1">
    <citation type="submission" date="2016-02" db="EMBL/GenBank/DDBJ databases">
        <title>WGS assembly of Manihot esculenta.</title>
        <authorList>
            <person name="Bredeson J.V."/>
            <person name="Prochnik S.E."/>
            <person name="Lyons J.B."/>
            <person name="Schmutz J."/>
            <person name="Grimwood J."/>
            <person name="Vrebalov J."/>
            <person name="Bart R.S."/>
            <person name="Amuge T."/>
            <person name="Ferguson M.E."/>
            <person name="Green R."/>
            <person name="Putnam N."/>
            <person name="Stites J."/>
            <person name="Rounsley S."/>
            <person name="Rokhsar D.S."/>
        </authorList>
    </citation>
    <scope>NUCLEOTIDE SEQUENCE [LARGE SCALE GENOMIC DNA]</scope>
    <source>
        <tissue evidence="1">Leaf</tissue>
    </source>
</reference>
<protein>
    <submittedName>
        <fullName evidence="1">Uncharacterized protein</fullName>
    </submittedName>
</protein>
<dbReference type="AlphaFoldDB" id="A0A2C9UD56"/>
<proteinExistence type="predicted"/>
<organism evidence="1">
    <name type="scientific">Manihot esculenta</name>
    <name type="common">Cassava</name>
    <name type="synonym">Jatropha manihot</name>
    <dbReference type="NCBI Taxonomy" id="3983"/>
    <lineage>
        <taxon>Eukaryota</taxon>
        <taxon>Viridiplantae</taxon>
        <taxon>Streptophyta</taxon>
        <taxon>Embryophyta</taxon>
        <taxon>Tracheophyta</taxon>
        <taxon>Spermatophyta</taxon>
        <taxon>Magnoliopsida</taxon>
        <taxon>eudicotyledons</taxon>
        <taxon>Gunneridae</taxon>
        <taxon>Pentapetalae</taxon>
        <taxon>rosids</taxon>
        <taxon>fabids</taxon>
        <taxon>Malpighiales</taxon>
        <taxon>Euphorbiaceae</taxon>
        <taxon>Crotonoideae</taxon>
        <taxon>Manihoteae</taxon>
        <taxon>Manihot</taxon>
    </lineage>
</organism>
<name>A0A2C9UD56_MANES</name>
<dbReference type="EMBL" id="CM004401">
    <property type="protein sequence ID" value="OAY27872.1"/>
    <property type="molecule type" value="Genomic_DNA"/>
</dbReference>
<sequence length="54" mass="6691">MHVLDFYFNGCEDVDIFYIYIYLRDEMQDDQLECYRKTLDSEGRLFIFVTDIYD</sequence>
<gene>
    <name evidence="1" type="ORF">MANES_15G022700</name>
</gene>
<evidence type="ECO:0000313" key="1">
    <source>
        <dbReference type="EMBL" id="OAY27872.1"/>
    </source>
</evidence>